<dbReference type="Proteomes" id="UP000315295">
    <property type="component" value="Unassembled WGS sequence"/>
</dbReference>
<dbReference type="AlphaFoldDB" id="A0A540M746"/>
<gene>
    <name evidence="2" type="ORF">C1H46_019818</name>
</gene>
<feature type="region of interest" description="Disordered" evidence="1">
    <location>
        <begin position="71"/>
        <end position="93"/>
    </location>
</feature>
<reference evidence="2 3" key="1">
    <citation type="journal article" date="2019" name="G3 (Bethesda)">
        <title>Sequencing of a Wild Apple (Malus baccata) Genome Unravels the Differences Between Cultivated and Wild Apple Species Regarding Disease Resistance and Cold Tolerance.</title>
        <authorList>
            <person name="Chen X."/>
        </authorList>
    </citation>
    <scope>NUCLEOTIDE SEQUENCE [LARGE SCALE GENOMIC DNA]</scope>
    <source>
        <strain evidence="3">cv. Shandingzi</strain>
        <tissue evidence="2">Leaves</tissue>
    </source>
</reference>
<evidence type="ECO:0000256" key="1">
    <source>
        <dbReference type="SAM" id="MobiDB-lite"/>
    </source>
</evidence>
<name>A0A540M746_MALBA</name>
<keyword evidence="3" id="KW-1185">Reference proteome</keyword>
<proteinExistence type="predicted"/>
<evidence type="ECO:0000313" key="3">
    <source>
        <dbReference type="Proteomes" id="UP000315295"/>
    </source>
</evidence>
<evidence type="ECO:0000313" key="2">
    <source>
        <dbReference type="EMBL" id="TQD94573.1"/>
    </source>
</evidence>
<accession>A0A540M746</accession>
<organism evidence="2 3">
    <name type="scientific">Malus baccata</name>
    <name type="common">Siberian crab apple</name>
    <name type="synonym">Pyrus baccata</name>
    <dbReference type="NCBI Taxonomy" id="106549"/>
    <lineage>
        <taxon>Eukaryota</taxon>
        <taxon>Viridiplantae</taxon>
        <taxon>Streptophyta</taxon>
        <taxon>Embryophyta</taxon>
        <taxon>Tracheophyta</taxon>
        <taxon>Spermatophyta</taxon>
        <taxon>Magnoliopsida</taxon>
        <taxon>eudicotyledons</taxon>
        <taxon>Gunneridae</taxon>
        <taxon>Pentapetalae</taxon>
        <taxon>rosids</taxon>
        <taxon>fabids</taxon>
        <taxon>Rosales</taxon>
        <taxon>Rosaceae</taxon>
        <taxon>Amygdaloideae</taxon>
        <taxon>Maleae</taxon>
        <taxon>Malus</taxon>
    </lineage>
</organism>
<comment type="caution">
    <text evidence="2">The sequence shown here is derived from an EMBL/GenBank/DDBJ whole genome shotgun (WGS) entry which is preliminary data.</text>
</comment>
<protein>
    <submittedName>
        <fullName evidence="2">Uncharacterized protein</fullName>
    </submittedName>
</protein>
<dbReference type="EMBL" id="VIEB01000340">
    <property type="protein sequence ID" value="TQD94573.1"/>
    <property type="molecule type" value="Genomic_DNA"/>
</dbReference>
<sequence>MENICSQHEWCVLGNSNDFYGMLELLLGNPCVWGGVFETRQASQGYSWLHRRLGLGGGLSSHWPAALLAATPPTPASSKSHNPGLHHLINNVR</sequence>